<name>A0ABQ9WXV7_9EUKA</name>
<dbReference type="Proteomes" id="UP001281761">
    <property type="component" value="Unassembled WGS sequence"/>
</dbReference>
<sequence>MDSEEPQSFPHPKIAIDTLTDEEIETALKVFQALEKRPSEIQQEKFKVLRKSAGHVMMSAYDGKYKTKTKEKKEKLSEKKLQQQADKSLLRSRGMMQQKRDAAEKRGLKMLTADGNEESAFGAEVLPYKGNGTVELPPVALPPPIETPVCLKFMVSLWICVFHFRIKFLCLTNHFLDWSCANHIHIRSHSMLHLPS</sequence>
<reference evidence="1 2" key="1">
    <citation type="journal article" date="2022" name="bioRxiv">
        <title>Genomics of Preaxostyla Flagellates Illuminates Evolutionary Transitions and the Path Towards Mitochondrial Loss.</title>
        <authorList>
            <person name="Novak L.V.F."/>
            <person name="Treitli S.C."/>
            <person name="Pyrih J."/>
            <person name="Halakuc P."/>
            <person name="Pipaliya S.V."/>
            <person name="Vacek V."/>
            <person name="Brzon O."/>
            <person name="Soukal P."/>
            <person name="Eme L."/>
            <person name="Dacks J.B."/>
            <person name="Karnkowska A."/>
            <person name="Elias M."/>
            <person name="Hampl V."/>
        </authorList>
    </citation>
    <scope>NUCLEOTIDE SEQUENCE [LARGE SCALE GENOMIC DNA]</scope>
    <source>
        <strain evidence="1">NAU3</strain>
        <tissue evidence="1">Gut</tissue>
    </source>
</reference>
<comment type="caution">
    <text evidence="1">The sequence shown here is derived from an EMBL/GenBank/DDBJ whole genome shotgun (WGS) entry which is preliminary data.</text>
</comment>
<accession>A0ABQ9WXV7</accession>
<proteinExistence type="predicted"/>
<evidence type="ECO:0000313" key="1">
    <source>
        <dbReference type="EMBL" id="KAK2944345.1"/>
    </source>
</evidence>
<dbReference type="EMBL" id="JARBJD010000303">
    <property type="protein sequence ID" value="KAK2944345.1"/>
    <property type="molecule type" value="Genomic_DNA"/>
</dbReference>
<protein>
    <submittedName>
        <fullName evidence="1">Uncharacterized protein</fullName>
    </submittedName>
</protein>
<keyword evidence="2" id="KW-1185">Reference proteome</keyword>
<organism evidence="1 2">
    <name type="scientific">Blattamonas nauphoetae</name>
    <dbReference type="NCBI Taxonomy" id="2049346"/>
    <lineage>
        <taxon>Eukaryota</taxon>
        <taxon>Metamonada</taxon>
        <taxon>Preaxostyla</taxon>
        <taxon>Oxymonadida</taxon>
        <taxon>Blattamonas</taxon>
    </lineage>
</organism>
<evidence type="ECO:0000313" key="2">
    <source>
        <dbReference type="Proteomes" id="UP001281761"/>
    </source>
</evidence>
<gene>
    <name evidence="1" type="ORF">BLNAU_20739</name>
</gene>